<feature type="domain" description="GGDEF" evidence="2">
    <location>
        <begin position="232"/>
        <end position="363"/>
    </location>
</feature>
<feature type="transmembrane region" description="Helical" evidence="1">
    <location>
        <begin position="101"/>
        <end position="119"/>
    </location>
</feature>
<sequence>MFTLGLLALNLSLLVTLSFLGSLAFRAWPLSHDRRTRFWLSGFAAVSGVVLMLASVEGQPGVRLDLRYVPIALITLRYGLAWGAPVAAVILAARFGIGGPGATYSIYVALGVLAISVWAQPLARDLRAWRPRAWRRFSLAFLLLGALVVTGTAAGLFPGASGLHANLVMLTAYTVLVVALSVLGLALSFAVIDSRLRLLELGATYRAQAFTDALTDLPNRRAFNEALSSLPAGQSLLLLDVDHFKRVNDSFGHDVGDDVLRWIGRRLSDTVRKEDGVFRLGGEEFAVLLRTTSSEETLVVARRLVSSVRDAPNGPAHGVRVTLSGGLARRAAHERGADAYRRADEALYLAKTSGRDRLAIAARASTLTPSGVTTQEVLPGATDFSARRSLWRTVRATLSALQSERDVTLDEWAALLDGAVTSVPGADAGTLDVLDGGEFRTVAQHGLTPDVVNGRQSVGERFAWYGGSDAEWRAGSPRVLHGERVAARAANAASALADARDFEDLPDVASRTNSVQATLCLPIVVDGHVVAHLNLDSFVRFDAFGPDAHVVASEFAVQIGALLGARARRERERRRRSELEALVDVGVALGPVRTLEDAALVLTQHARALFDTTRVTYLRYDPVEDTLRSDILGGRGGKFKMPRGTGAAWAALSSGAIVRTGKAEAVLAIPLDEHGVLVAVRDASRPFTDDDERLAQALSNFAVAALSRTRGSERLSDVP</sequence>
<dbReference type="PANTHER" id="PTHR45138:SF9">
    <property type="entry name" value="DIGUANYLATE CYCLASE DGCM-RELATED"/>
    <property type="match status" value="1"/>
</dbReference>
<dbReference type="RefSeq" id="WP_110887272.1">
    <property type="nucleotide sequence ID" value="NZ_QJSX01000010.1"/>
</dbReference>
<dbReference type="FunFam" id="3.30.70.270:FF:000001">
    <property type="entry name" value="Diguanylate cyclase domain protein"/>
    <property type="match status" value="1"/>
</dbReference>
<evidence type="ECO:0000313" key="3">
    <source>
        <dbReference type="EMBL" id="PYE53057.1"/>
    </source>
</evidence>
<dbReference type="NCBIfam" id="TIGR00254">
    <property type="entry name" value="GGDEF"/>
    <property type="match status" value="1"/>
</dbReference>
<evidence type="ECO:0000256" key="1">
    <source>
        <dbReference type="SAM" id="Phobius"/>
    </source>
</evidence>
<dbReference type="Proteomes" id="UP000248326">
    <property type="component" value="Unassembled WGS sequence"/>
</dbReference>
<organism evidence="3 4">
    <name type="scientific">Deinococcus yavapaiensis KR-236</name>
    <dbReference type="NCBI Taxonomy" id="694435"/>
    <lineage>
        <taxon>Bacteria</taxon>
        <taxon>Thermotogati</taxon>
        <taxon>Deinococcota</taxon>
        <taxon>Deinococci</taxon>
        <taxon>Deinococcales</taxon>
        <taxon>Deinococcaceae</taxon>
        <taxon>Deinococcus</taxon>
    </lineage>
</organism>
<dbReference type="SUPFAM" id="SSF55781">
    <property type="entry name" value="GAF domain-like"/>
    <property type="match status" value="2"/>
</dbReference>
<comment type="caution">
    <text evidence="3">The sequence shown here is derived from an EMBL/GenBank/DDBJ whole genome shotgun (WGS) entry which is preliminary data.</text>
</comment>
<dbReference type="SUPFAM" id="SSF55073">
    <property type="entry name" value="Nucleotide cyclase"/>
    <property type="match status" value="1"/>
</dbReference>
<dbReference type="EMBL" id="QJSX01000010">
    <property type="protein sequence ID" value="PYE53057.1"/>
    <property type="molecule type" value="Genomic_DNA"/>
</dbReference>
<dbReference type="Gene3D" id="3.30.70.270">
    <property type="match status" value="1"/>
</dbReference>
<name>A0A318S4P6_9DEIO</name>
<keyword evidence="1" id="KW-1133">Transmembrane helix</keyword>
<dbReference type="OrthoDB" id="66589at2"/>
<dbReference type="GO" id="GO:0071555">
    <property type="term" value="P:cell wall organization"/>
    <property type="evidence" value="ECO:0007669"/>
    <property type="project" value="InterPro"/>
</dbReference>
<reference evidence="3 4" key="1">
    <citation type="submission" date="2018-06" db="EMBL/GenBank/DDBJ databases">
        <title>Genomic Encyclopedia of Type Strains, Phase IV (KMG-IV): sequencing the most valuable type-strain genomes for metagenomic binning, comparative biology and taxonomic classification.</title>
        <authorList>
            <person name="Goeker M."/>
        </authorList>
    </citation>
    <scope>NUCLEOTIDE SEQUENCE [LARGE SCALE GENOMIC DNA]</scope>
    <source>
        <strain evidence="3 4">DSM 18048</strain>
    </source>
</reference>
<dbReference type="GO" id="GO:1902201">
    <property type="term" value="P:negative regulation of bacterial-type flagellum-dependent cell motility"/>
    <property type="evidence" value="ECO:0007669"/>
    <property type="project" value="TreeGrafter"/>
</dbReference>
<protein>
    <submittedName>
        <fullName evidence="3">Diguanylate cyclase</fullName>
    </submittedName>
</protein>
<dbReference type="GO" id="GO:0043709">
    <property type="term" value="P:cell adhesion involved in single-species biofilm formation"/>
    <property type="evidence" value="ECO:0007669"/>
    <property type="project" value="TreeGrafter"/>
</dbReference>
<dbReference type="PROSITE" id="PS50887">
    <property type="entry name" value="GGDEF"/>
    <property type="match status" value="1"/>
</dbReference>
<keyword evidence="1" id="KW-0472">Membrane</keyword>
<keyword evidence="1" id="KW-0812">Transmembrane</keyword>
<dbReference type="SMART" id="SM00267">
    <property type="entry name" value="GGDEF"/>
    <property type="match status" value="1"/>
</dbReference>
<proteinExistence type="predicted"/>
<dbReference type="GO" id="GO:0005886">
    <property type="term" value="C:plasma membrane"/>
    <property type="evidence" value="ECO:0007669"/>
    <property type="project" value="UniProtKB-SubCell"/>
</dbReference>
<accession>A0A318S4P6</accession>
<evidence type="ECO:0000313" key="4">
    <source>
        <dbReference type="Proteomes" id="UP000248326"/>
    </source>
</evidence>
<dbReference type="InterPro" id="IPR000160">
    <property type="entry name" value="GGDEF_dom"/>
</dbReference>
<dbReference type="InterPro" id="IPR029787">
    <property type="entry name" value="Nucleotide_cyclase"/>
</dbReference>
<feature type="transmembrane region" description="Helical" evidence="1">
    <location>
        <begin position="139"/>
        <end position="158"/>
    </location>
</feature>
<dbReference type="InterPro" id="IPR050469">
    <property type="entry name" value="Diguanylate_Cyclase"/>
</dbReference>
<dbReference type="PANTHER" id="PTHR45138">
    <property type="entry name" value="REGULATORY COMPONENTS OF SENSORY TRANSDUCTION SYSTEM"/>
    <property type="match status" value="1"/>
</dbReference>
<feature type="transmembrane region" description="Helical" evidence="1">
    <location>
        <begin position="68"/>
        <end position="95"/>
    </location>
</feature>
<dbReference type="CDD" id="cd01949">
    <property type="entry name" value="GGDEF"/>
    <property type="match status" value="1"/>
</dbReference>
<feature type="transmembrane region" description="Helical" evidence="1">
    <location>
        <begin position="170"/>
        <end position="192"/>
    </location>
</feature>
<keyword evidence="4" id="KW-1185">Reference proteome</keyword>
<dbReference type="InterPro" id="IPR029016">
    <property type="entry name" value="GAF-like_dom_sf"/>
</dbReference>
<feature type="transmembrane region" description="Helical" evidence="1">
    <location>
        <begin position="36"/>
        <end position="56"/>
    </location>
</feature>
<gene>
    <name evidence="3" type="ORF">DES52_11040</name>
</gene>
<dbReference type="InterPro" id="IPR043128">
    <property type="entry name" value="Rev_trsase/Diguanyl_cyclase"/>
</dbReference>
<evidence type="ECO:0000259" key="2">
    <source>
        <dbReference type="PROSITE" id="PS50887"/>
    </source>
</evidence>
<dbReference type="AlphaFoldDB" id="A0A318S4P6"/>
<dbReference type="GO" id="GO:0052621">
    <property type="term" value="F:diguanylate cyclase activity"/>
    <property type="evidence" value="ECO:0007669"/>
    <property type="project" value="TreeGrafter"/>
</dbReference>
<dbReference type="GO" id="GO:0000155">
    <property type="term" value="F:phosphorelay sensor kinase activity"/>
    <property type="evidence" value="ECO:0007669"/>
    <property type="project" value="InterPro"/>
</dbReference>
<dbReference type="Pfam" id="PF00990">
    <property type="entry name" value="GGDEF"/>
    <property type="match status" value="1"/>
</dbReference>
<dbReference type="Gene3D" id="3.30.450.40">
    <property type="match status" value="2"/>
</dbReference>